<name>A0ABV0TAT9_9TELE</name>
<protein>
    <submittedName>
        <fullName evidence="2">Uncharacterized protein</fullName>
    </submittedName>
</protein>
<dbReference type="Proteomes" id="UP001482620">
    <property type="component" value="Unassembled WGS sequence"/>
</dbReference>
<evidence type="ECO:0000313" key="2">
    <source>
        <dbReference type="EMBL" id="MEQ2229999.1"/>
    </source>
</evidence>
<sequence length="171" mass="19841">MSFDQIYRELSSEQLTSAEGSLTELNKVAVKYEEEVDGPSRLLDFSRIPLIILHRIDLVQHNVKEEEVNTDQQFCSQEKNFSLDQKEPEPLQIKEEHDELEHLQIKVEKELSLNKDEDQRVLKQETDTFVVTPSYEDLYHTEHEPNRNPSVSQGSAEAENQDQERSNAEAS</sequence>
<feature type="compositionally biased region" description="Basic and acidic residues" evidence="1">
    <location>
        <begin position="162"/>
        <end position="171"/>
    </location>
</feature>
<evidence type="ECO:0000256" key="1">
    <source>
        <dbReference type="SAM" id="MobiDB-lite"/>
    </source>
</evidence>
<dbReference type="EMBL" id="JAHRIQ010026140">
    <property type="protein sequence ID" value="MEQ2229999.1"/>
    <property type="molecule type" value="Genomic_DNA"/>
</dbReference>
<evidence type="ECO:0000313" key="3">
    <source>
        <dbReference type="Proteomes" id="UP001482620"/>
    </source>
</evidence>
<feature type="compositionally biased region" description="Basic and acidic residues" evidence="1">
    <location>
        <begin position="137"/>
        <end position="146"/>
    </location>
</feature>
<comment type="caution">
    <text evidence="2">The sequence shown here is derived from an EMBL/GenBank/DDBJ whole genome shotgun (WGS) entry which is preliminary data.</text>
</comment>
<feature type="non-terminal residue" evidence="2">
    <location>
        <position position="171"/>
    </location>
</feature>
<keyword evidence="3" id="KW-1185">Reference proteome</keyword>
<proteinExistence type="predicted"/>
<accession>A0ABV0TAT9</accession>
<gene>
    <name evidence="2" type="ORF">ILYODFUR_024779</name>
</gene>
<organism evidence="2 3">
    <name type="scientific">Ilyodon furcidens</name>
    <name type="common">goldbreast splitfin</name>
    <dbReference type="NCBI Taxonomy" id="33524"/>
    <lineage>
        <taxon>Eukaryota</taxon>
        <taxon>Metazoa</taxon>
        <taxon>Chordata</taxon>
        <taxon>Craniata</taxon>
        <taxon>Vertebrata</taxon>
        <taxon>Euteleostomi</taxon>
        <taxon>Actinopterygii</taxon>
        <taxon>Neopterygii</taxon>
        <taxon>Teleostei</taxon>
        <taxon>Neoteleostei</taxon>
        <taxon>Acanthomorphata</taxon>
        <taxon>Ovalentaria</taxon>
        <taxon>Atherinomorphae</taxon>
        <taxon>Cyprinodontiformes</taxon>
        <taxon>Goodeidae</taxon>
        <taxon>Ilyodon</taxon>
    </lineage>
</organism>
<reference evidence="2 3" key="1">
    <citation type="submission" date="2021-06" db="EMBL/GenBank/DDBJ databases">
        <authorList>
            <person name="Palmer J.M."/>
        </authorList>
    </citation>
    <scope>NUCLEOTIDE SEQUENCE [LARGE SCALE GENOMIC DNA]</scope>
    <source>
        <strain evidence="3">if_2019</strain>
        <tissue evidence="2">Muscle</tissue>
    </source>
</reference>
<feature type="region of interest" description="Disordered" evidence="1">
    <location>
        <begin position="132"/>
        <end position="171"/>
    </location>
</feature>